<keyword evidence="4" id="KW-0804">Transcription</keyword>
<dbReference type="PRINTS" id="PR00039">
    <property type="entry name" value="HTHLYSR"/>
</dbReference>
<dbReference type="GO" id="GO:0032993">
    <property type="term" value="C:protein-DNA complex"/>
    <property type="evidence" value="ECO:0007669"/>
    <property type="project" value="TreeGrafter"/>
</dbReference>
<evidence type="ECO:0000256" key="2">
    <source>
        <dbReference type="ARBA" id="ARBA00023015"/>
    </source>
</evidence>
<gene>
    <name evidence="6" type="ordered locus">PEPE_0074</name>
</gene>
<dbReference type="EMBL" id="CP000422">
    <property type="protein sequence ID" value="ABJ67185.1"/>
    <property type="molecule type" value="Genomic_DNA"/>
</dbReference>
<dbReference type="InterPro" id="IPR036388">
    <property type="entry name" value="WH-like_DNA-bd_sf"/>
</dbReference>
<dbReference type="InterPro" id="IPR000847">
    <property type="entry name" value="LysR_HTH_N"/>
</dbReference>
<name>Q03HY7_PEDPA</name>
<dbReference type="STRING" id="278197.PEPE_0074"/>
<evidence type="ECO:0000256" key="1">
    <source>
        <dbReference type="ARBA" id="ARBA00009437"/>
    </source>
</evidence>
<evidence type="ECO:0000313" key="7">
    <source>
        <dbReference type="Proteomes" id="UP000000773"/>
    </source>
</evidence>
<evidence type="ECO:0000256" key="3">
    <source>
        <dbReference type="ARBA" id="ARBA00023125"/>
    </source>
</evidence>
<dbReference type="SUPFAM" id="SSF53850">
    <property type="entry name" value="Periplasmic binding protein-like II"/>
    <property type="match status" value="1"/>
</dbReference>
<comment type="similarity">
    <text evidence="1">Belongs to the LysR transcriptional regulatory family.</text>
</comment>
<dbReference type="InterPro" id="IPR036390">
    <property type="entry name" value="WH_DNA-bd_sf"/>
</dbReference>
<dbReference type="Proteomes" id="UP000000773">
    <property type="component" value="Chromosome"/>
</dbReference>
<proteinExistence type="inferred from homology"/>
<feature type="domain" description="HTH lysR-type" evidence="5">
    <location>
        <begin position="3"/>
        <end position="61"/>
    </location>
</feature>
<dbReference type="Pfam" id="PF00126">
    <property type="entry name" value="HTH_1"/>
    <property type="match status" value="1"/>
</dbReference>
<evidence type="ECO:0000313" key="6">
    <source>
        <dbReference type="EMBL" id="ABJ67185.1"/>
    </source>
</evidence>
<accession>Q03HY7</accession>
<dbReference type="PANTHER" id="PTHR30346:SF0">
    <property type="entry name" value="HCA OPERON TRANSCRIPTIONAL ACTIVATOR HCAR"/>
    <property type="match status" value="1"/>
</dbReference>
<evidence type="ECO:0000259" key="5">
    <source>
        <dbReference type="PROSITE" id="PS50931"/>
    </source>
</evidence>
<dbReference type="Gene3D" id="1.10.10.10">
    <property type="entry name" value="Winged helix-like DNA-binding domain superfamily/Winged helix DNA-binding domain"/>
    <property type="match status" value="1"/>
</dbReference>
<dbReference type="SUPFAM" id="SSF46785">
    <property type="entry name" value="Winged helix' DNA-binding domain"/>
    <property type="match status" value="1"/>
</dbReference>
<protein>
    <submittedName>
        <fullName evidence="6">Transcriptional regulator</fullName>
    </submittedName>
</protein>
<dbReference type="KEGG" id="ppe:PEPE_0074"/>
<dbReference type="GO" id="GO:0003677">
    <property type="term" value="F:DNA binding"/>
    <property type="evidence" value="ECO:0007669"/>
    <property type="project" value="UniProtKB-KW"/>
</dbReference>
<reference evidence="6 7" key="1">
    <citation type="journal article" date="2006" name="Proc. Natl. Acad. Sci. U.S.A.">
        <title>Comparative genomics of the lactic acid bacteria.</title>
        <authorList>
            <person name="Makarova K."/>
            <person name="Slesarev A."/>
            <person name="Wolf Y."/>
            <person name="Sorokin A."/>
            <person name="Mirkin B."/>
            <person name="Koonin E."/>
            <person name="Pavlov A."/>
            <person name="Pavlova N."/>
            <person name="Karamychev V."/>
            <person name="Polouchine N."/>
            <person name="Shakhova V."/>
            <person name="Grigoriev I."/>
            <person name="Lou Y."/>
            <person name="Rohksar D."/>
            <person name="Lucas S."/>
            <person name="Huang K."/>
            <person name="Goodstein D.M."/>
            <person name="Hawkins T."/>
            <person name="Plengvidhya V."/>
            <person name="Welker D."/>
            <person name="Hughes J."/>
            <person name="Goh Y."/>
            <person name="Benson A."/>
            <person name="Baldwin K."/>
            <person name="Lee J.H."/>
            <person name="Diaz-Muniz I."/>
            <person name="Dosti B."/>
            <person name="Smeianov V."/>
            <person name="Wechter W."/>
            <person name="Barabote R."/>
            <person name="Lorca G."/>
            <person name="Altermann E."/>
            <person name="Barrangou R."/>
            <person name="Ganesan B."/>
            <person name="Xie Y."/>
            <person name="Rawsthorne H."/>
            <person name="Tamir D."/>
            <person name="Parker C."/>
            <person name="Breidt F."/>
            <person name="Broadbent J."/>
            <person name="Hutkins R."/>
            <person name="O'Sullivan D."/>
            <person name="Steele J."/>
            <person name="Unlu G."/>
            <person name="Saier M."/>
            <person name="Klaenhammer T."/>
            <person name="Richardson P."/>
            <person name="Kozyavkin S."/>
            <person name="Weimer B."/>
            <person name="Mills D."/>
        </authorList>
    </citation>
    <scope>NUCLEOTIDE SEQUENCE [LARGE SCALE GENOMIC DNA]</scope>
    <source>
        <strain evidence="7">ATCC 25745 / CCUG 21536 / LMG 10740 / 183-1w</strain>
    </source>
</reference>
<organism evidence="6 7">
    <name type="scientific">Pediococcus pentosaceus (strain ATCC 25745 / CCUG 21536 / LMG 10740 / 183-1w)</name>
    <dbReference type="NCBI Taxonomy" id="278197"/>
    <lineage>
        <taxon>Bacteria</taxon>
        <taxon>Bacillati</taxon>
        <taxon>Bacillota</taxon>
        <taxon>Bacilli</taxon>
        <taxon>Lactobacillales</taxon>
        <taxon>Lactobacillaceae</taxon>
        <taxon>Pediococcus</taxon>
    </lineage>
</organism>
<keyword evidence="3" id="KW-0238">DNA-binding</keyword>
<dbReference type="eggNOG" id="COG0583">
    <property type="taxonomic scope" value="Bacteria"/>
</dbReference>
<sequence>MAMNLDLLKELVAFQRYGTLSSTAEHLMITQPTVTRGMRRLEDELGVSLFDRRVSNHIKLNETGVYAATEAAKLLKAERDFTERVLNYHHLNHEIVIGSVAPGPVILLENSEISSPAKVKINFQNVFPEKVADNLKNLKEKLIFTNQEIMTDEIESVYLGVEYLGVEIGKSNPLSKKTSVNFDDLAGMSFLVVQDTGPWQAIVENNIPDAAFLYQADLDAMSEISRNSKFPYFFSNLSLVSSATIERSDDGGRVAVPIDDPRNRLEFYGSYLKSNRKLVQPLLKEINKIWPQN</sequence>
<dbReference type="GO" id="GO:0003700">
    <property type="term" value="F:DNA-binding transcription factor activity"/>
    <property type="evidence" value="ECO:0007669"/>
    <property type="project" value="InterPro"/>
</dbReference>
<dbReference type="HOGENOM" id="CLU_039613_28_0_9"/>
<dbReference type="PANTHER" id="PTHR30346">
    <property type="entry name" value="TRANSCRIPTIONAL DUAL REGULATOR HCAR-RELATED"/>
    <property type="match status" value="1"/>
</dbReference>
<evidence type="ECO:0000256" key="4">
    <source>
        <dbReference type="ARBA" id="ARBA00023163"/>
    </source>
</evidence>
<dbReference type="AlphaFoldDB" id="Q03HY7"/>
<dbReference type="PROSITE" id="PS50931">
    <property type="entry name" value="HTH_LYSR"/>
    <property type="match status" value="1"/>
</dbReference>
<keyword evidence="2" id="KW-0805">Transcription regulation</keyword>